<dbReference type="GO" id="GO:0004312">
    <property type="term" value="F:fatty acid synthase activity"/>
    <property type="evidence" value="ECO:0007669"/>
    <property type="project" value="TreeGrafter"/>
</dbReference>
<protein>
    <submittedName>
        <fullName evidence="6">Beta-ketoacyl synthase, C-terminal domain</fullName>
    </submittedName>
</protein>
<evidence type="ECO:0000313" key="6">
    <source>
        <dbReference type="EMBL" id="SHN38378.1"/>
    </source>
</evidence>
<evidence type="ECO:0000256" key="3">
    <source>
        <dbReference type="ARBA" id="ARBA00023268"/>
    </source>
</evidence>
<dbReference type="Gene3D" id="3.40.47.10">
    <property type="match status" value="1"/>
</dbReference>
<dbReference type="InterPro" id="IPR014031">
    <property type="entry name" value="Ketoacyl_synth_C"/>
</dbReference>
<dbReference type="InterPro" id="IPR020841">
    <property type="entry name" value="PKS_Beta-ketoAc_synthase_dom"/>
</dbReference>
<dbReference type="Pfam" id="PF08990">
    <property type="entry name" value="Docking"/>
    <property type="match status" value="1"/>
</dbReference>
<comment type="cofactor">
    <cofactor evidence="1">
        <name>pantetheine 4'-phosphate</name>
        <dbReference type="ChEBI" id="CHEBI:47942"/>
    </cofactor>
</comment>
<dbReference type="PROSITE" id="PS52004">
    <property type="entry name" value="KS3_2"/>
    <property type="match status" value="1"/>
</dbReference>
<dbReference type="InterPro" id="IPR018201">
    <property type="entry name" value="Ketoacyl_synth_AS"/>
</dbReference>
<evidence type="ECO:0000256" key="4">
    <source>
        <dbReference type="ARBA" id="ARBA00023315"/>
    </source>
</evidence>
<proteinExistence type="predicted"/>
<dbReference type="CDD" id="cd00833">
    <property type="entry name" value="PKS"/>
    <property type="match status" value="1"/>
</dbReference>
<evidence type="ECO:0000313" key="7">
    <source>
        <dbReference type="Proteomes" id="UP000184111"/>
    </source>
</evidence>
<dbReference type="SMART" id="SM00825">
    <property type="entry name" value="PKS_KS"/>
    <property type="match status" value="1"/>
</dbReference>
<dbReference type="Pfam" id="PF00109">
    <property type="entry name" value="ketoacyl-synt"/>
    <property type="match status" value="1"/>
</dbReference>
<dbReference type="STRING" id="310782.SAMN05216499_1653"/>
<keyword evidence="3" id="KW-0511">Multifunctional enzyme</keyword>
<dbReference type="EMBL" id="FRBI01000065">
    <property type="protein sequence ID" value="SHN38378.1"/>
    <property type="molecule type" value="Genomic_DNA"/>
</dbReference>
<dbReference type="PANTHER" id="PTHR43775">
    <property type="entry name" value="FATTY ACID SYNTHASE"/>
    <property type="match status" value="1"/>
</dbReference>
<dbReference type="PROSITE" id="PS00606">
    <property type="entry name" value="KS3_1"/>
    <property type="match status" value="1"/>
</dbReference>
<organism evidence="6 7">
    <name type="scientific">Actinacidiphila paucisporea</name>
    <dbReference type="NCBI Taxonomy" id="310782"/>
    <lineage>
        <taxon>Bacteria</taxon>
        <taxon>Bacillati</taxon>
        <taxon>Actinomycetota</taxon>
        <taxon>Actinomycetes</taxon>
        <taxon>Kitasatosporales</taxon>
        <taxon>Streptomycetaceae</taxon>
        <taxon>Actinacidiphila</taxon>
    </lineage>
</organism>
<dbReference type="Pfam" id="PF02801">
    <property type="entry name" value="Ketoacyl-synt_C"/>
    <property type="match status" value="1"/>
</dbReference>
<dbReference type="InterPro" id="IPR016039">
    <property type="entry name" value="Thiolase-like"/>
</dbReference>
<dbReference type="GO" id="GO:0006633">
    <property type="term" value="P:fatty acid biosynthetic process"/>
    <property type="evidence" value="ECO:0007669"/>
    <property type="project" value="InterPro"/>
</dbReference>
<dbReference type="GO" id="GO:0031177">
    <property type="term" value="F:phosphopantetheine binding"/>
    <property type="evidence" value="ECO:0007669"/>
    <property type="project" value="UniProtKB-ARBA"/>
</dbReference>
<sequence length="392" mass="41092">MPSEDELLKYLKAVSEELHVTRGRLQALKDRRSEPVAIVGMSCRLPGGVSSPDDLWELVVKGADAIGAFPSDRGWNTDALYDPEPGSPGKTYTRSGGFLHDAADFDPVVFGITPREARGMDPQHRLMLEASWEALENACINPQTLKDSRTGVFAGSFHHDYDPGGGSVGSLVSGRVSYALGLQGPAVTVDTACSSSLVALHQAVRSLRDGECTLALAGGVTVLSTPGVFVEFSRQRGLAADGRCKSYATAADGTGWGEGVAVLALERLSDAQRNGHRVLAVVRGSAVNQDGASNGQSAPNGPSQQRVIEDALGAARLTPADVDVVEGHGTGTTLGDPIEVQALLATYGQGRHTDRPLWLGSLKSNIGHTQAAAGVAGVIKMVQAMRHGVMPR</sequence>
<feature type="domain" description="Ketosynthase family 3 (KS3)" evidence="5">
    <location>
        <begin position="33"/>
        <end position="392"/>
    </location>
</feature>
<dbReference type="InterPro" id="IPR015083">
    <property type="entry name" value="NorB/c/GfsB-D-like_docking"/>
</dbReference>
<gene>
    <name evidence="6" type="ORF">SAMN05216499_1653</name>
</gene>
<keyword evidence="2" id="KW-0808">Transferase</keyword>
<dbReference type="SUPFAM" id="SSF53901">
    <property type="entry name" value="Thiolase-like"/>
    <property type="match status" value="1"/>
</dbReference>
<dbReference type="GO" id="GO:0004315">
    <property type="term" value="F:3-oxoacyl-[acyl-carrier-protein] synthase activity"/>
    <property type="evidence" value="ECO:0007669"/>
    <property type="project" value="InterPro"/>
</dbReference>
<dbReference type="InterPro" id="IPR050091">
    <property type="entry name" value="PKS_NRPS_Biosynth_Enz"/>
</dbReference>
<keyword evidence="4" id="KW-0012">Acyltransferase</keyword>
<dbReference type="RefSeq" id="WP_079190372.1">
    <property type="nucleotide sequence ID" value="NZ_FRBI01000065.1"/>
</dbReference>
<dbReference type="Proteomes" id="UP000184111">
    <property type="component" value="Unassembled WGS sequence"/>
</dbReference>
<feature type="non-terminal residue" evidence="6">
    <location>
        <position position="392"/>
    </location>
</feature>
<accession>A0A1M7R1H2</accession>
<evidence type="ECO:0000259" key="5">
    <source>
        <dbReference type="PROSITE" id="PS52004"/>
    </source>
</evidence>
<dbReference type="FunFam" id="3.40.47.10:FF:000019">
    <property type="entry name" value="Polyketide synthase type I"/>
    <property type="match status" value="1"/>
</dbReference>
<reference evidence="6 7" key="1">
    <citation type="submission" date="2016-11" db="EMBL/GenBank/DDBJ databases">
        <authorList>
            <person name="Jaros S."/>
            <person name="Januszkiewicz K."/>
            <person name="Wedrychowicz H."/>
        </authorList>
    </citation>
    <scope>NUCLEOTIDE SEQUENCE [LARGE SCALE GENOMIC DNA]</scope>
    <source>
        <strain evidence="6 7">CGMCC 4.2025</strain>
    </source>
</reference>
<dbReference type="PANTHER" id="PTHR43775:SF51">
    <property type="entry name" value="INACTIVE PHENOLPHTHIOCEROL SYNTHESIS POLYKETIDE SYNTHASE TYPE I PKS1-RELATED"/>
    <property type="match status" value="1"/>
</dbReference>
<dbReference type="GO" id="GO:0033068">
    <property type="term" value="P:macrolide biosynthetic process"/>
    <property type="evidence" value="ECO:0007669"/>
    <property type="project" value="UniProtKB-ARBA"/>
</dbReference>
<dbReference type="AlphaFoldDB" id="A0A1M7R1H2"/>
<evidence type="ECO:0000256" key="2">
    <source>
        <dbReference type="ARBA" id="ARBA00022679"/>
    </source>
</evidence>
<keyword evidence="7" id="KW-1185">Reference proteome</keyword>
<name>A0A1M7R1H2_9ACTN</name>
<evidence type="ECO:0000256" key="1">
    <source>
        <dbReference type="ARBA" id="ARBA00001957"/>
    </source>
</evidence>
<dbReference type="InterPro" id="IPR014030">
    <property type="entry name" value="Ketoacyl_synth_N"/>
</dbReference>